<dbReference type="InterPro" id="IPR023577">
    <property type="entry name" value="CYTH_domain"/>
</dbReference>
<dbReference type="CDD" id="cd07762">
    <property type="entry name" value="CYTH-like_Pase_1"/>
    <property type="match status" value="1"/>
</dbReference>
<dbReference type="PROSITE" id="PS51707">
    <property type="entry name" value="CYTH"/>
    <property type="match status" value="1"/>
</dbReference>
<dbReference type="RefSeq" id="WP_118918839.1">
    <property type="nucleotide sequence ID" value="NZ_QWEG01000001.1"/>
</dbReference>
<dbReference type="AlphaFoldDB" id="A0A417YZX4"/>
<feature type="domain" description="CYTH" evidence="1">
    <location>
        <begin position="4"/>
        <end position="192"/>
    </location>
</feature>
<dbReference type="OrthoDB" id="384378at2"/>
<evidence type="ECO:0000259" key="1">
    <source>
        <dbReference type="PROSITE" id="PS51707"/>
    </source>
</evidence>
<keyword evidence="3" id="KW-1185">Reference proteome</keyword>
<name>A0A417YZX4_9BACI</name>
<dbReference type="Gene3D" id="2.40.320.10">
    <property type="entry name" value="Hypothetical Protein Pfu-838710-001"/>
    <property type="match status" value="1"/>
</dbReference>
<dbReference type="SMART" id="SM01118">
    <property type="entry name" value="CYTH"/>
    <property type="match status" value="1"/>
</dbReference>
<organism evidence="2 3">
    <name type="scientific">Neobacillus notoginsengisoli</name>
    <dbReference type="NCBI Taxonomy" id="1578198"/>
    <lineage>
        <taxon>Bacteria</taxon>
        <taxon>Bacillati</taxon>
        <taxon>Bacillota</taxon>
        <taxon>Bacilli</taxon>
        <taxon>Bacillales</taxon>
        <taxon>Bacillaceae</taxon>
        <taxon>Neobacillus</taxon>
    </lineage>
</organism>
<dbReference type="InterPro" id="IPR033469">
    <property type="entry name" value="CYTH-like_dom_sf"/>
</dbReference>
<gene>
    <name evidence="2" type="ORF">D1B31_00705</name>
</gene>
<reference evidence="2 3" key="1">
    <citation type="journal article" date="2017" name="Int. J. Syst. Evol. Microbiol.">
        <title>Bacillus notoginsengisoli sp. nov., a novel bacterium isolated from the rhizosphere of Panax notoginseng.</title>
        <authorList>
            <person name="Zhang M.Y."/>
            <person name="Cheng J."/>
            <person name="Cai Y."/>
            <person name="Zhang T.Y."/>
            <person name="Wu Y.Y."/>
            <person name="Manikprabhu D."/>
            <person name="Li W.J."/>
            <person name="Zhang Y.X."/>
        </authorList>
    </citation>
    <scope>NUCLEOTIDE SEQUENCE [LARGE SCALE GENOMIC DNA]</scope>
    <source>
        <strain evidence="2 3">JCM 30743</strain>
    </source>
</reference>
<dbReference type="Proteomes" id="UP000284416">
    <property type="component" value="Unassembled WGS sequence"/>
</dbReference>
<protein>
    <submittedName>
        <fullName evidence="2">CYTH domain-containing protein</fullName>
    </submittedName>
</protein>
<proteinExistence type="predicted"/>
<dbReference type="Pfam" id="PF01928">
    <property type="entry name" value="CYTH"/>
    <property type="match status" value="1"/>
</dbReference>
<dbReference type="EMBL" id="QWEG01000001">
    <property type="protein sequence ID" value="RHW43231.1"/>
    <property type="molecule type" value="Genomic_DNA"/>
</dbReference>
<dbReference type="PIRSF" id="PIRSF012526">
    <property type="entry name" value="CYTH_UCP012526"/>
    <property type="match status" value="1"/>
</dbReference>
<evidence type="ECO:0000313" key="3">
    <source>
        <dbReference type="Proteomes" id="UP000284416"/>
    </source>
</evidence>
<evidence type="ECO:0000313" key="2">
    <source>
        <dbReference type="EMBL" id="RHW43231.1"/>
    </source>
</evidence>
<dbReference type="SUPFAM" id="SSF55154">
    <property type="entry name" value="CYTH-like phosphatases"/>
    <property type="match status" value="1"/>
</dbReference>
<sequence>MNQNIEIEFKNLLEKDEFELVAKEFGIAPGAFRRQVNHYFDTPAFSLKELGAALRIREKSGKYILTLKQPHDVGLLETDQIISAKEAEKALRQGLLPEGGVASQVRKMGVHFHELAFFGSLATTRAEVSYENGLLVLDHSTYLDTEDYELEYEVEDYHIGKQLFESLLGRLGIPIRKTPNKIQRFYTRKLEQ</sequence>
<dbReference type="InterPro" id="IPR009195">
    <property type="entry name" value="Uncharacterised_YjbK"/>
</dbReference>
<accession>A0A417YZX4</accession>
<comment type="caution">
    <text evidence="2">The sequence shown here is derived from an EMBL/GenBank/DDBJ whole genome shotgun (WGS) entry which is preliminary data.</text>
</comment>